<proteinExistence type="inferred from homology"/>
<evidence type="ECO:0000256" key="3">
    <source>
        <dbReference type="ARBA" id="ARBA00022840"/>
    </source>
</evidence>
<dbReference type="InterPro" id="IPR027417">
    <property type="entry name" value="P-loop_NTPase"/>
</dbReference>
<dbReference type="HAMAP" id="MF_02040">
    <property type="entry name" value="Mrp_NBP35"/>
    <property type="match status" value="1"/>
</dbReference>
<evidence type="ECO:0000256" key="2">
    <source>
        <dbReference type="ARBA" id="ARBA00022741"/>
    </source>
</evidence>
<dbReference type="CDD" id="cd02037">
    <property type="entry name" value="Mrp_NBP35"/>
    <property type="match status" value="1"/>
</dbReference>
<keyword evidence="5" id="KW-0411">Iron-sulfur</keyword>
<dbReference type="GO" id="GO:0005524">
    <property type="term" value="F:ATP binding"/>
    <property type="evidence" value="ECO:0007669"/>
    <property type="project" value="UniProtKB-KW"/>
</dbReference>
<dbReference type="GO" id="GO:0046872">
    <property type="term" value="F:metal ion binding"/>
    <property type="evidence" value="ECO:0007669"/>
    <property type="project" value="UniProtKB-KW"/>
</dbReference>
<dbReference type="Gene3D" id="3.40.50.300">
    <property type="entry name" value="P-loop containing nucleotide triphosphate hydrolases"/>
    <property type="match status" value="1"/>
</dbReference>
<evidence type="ECO:0000313" key="8">
    <source>
        <dbReference type="Proteomes" id="UP000076078"/>
    </source>
</evidence>
<dbReference type="FunCoup" id="A0A152A6I8">
    <property type="interactions" value="26"/>
</dbReference>
<dbReference type="PANTHER" id="PTHR23264:SF21">
    <property type="entry name" value="NUCLEOTIDE BINDING PROTEIN 1-LIKE PROTEIN"/>
    <property type="match status" value="1"/>
</dbReference>
<dbReference type="GO" id="GO:0051536">
    <property type="term" value="F:iron-sulfur cluster binding"/>
    <property type="evidence" value="ECO:0007669"/>
    <property type="project" value="UniProtKB-KW"/>
</dbReference>
<dbReference type="STRING" id="361077.A0A152A6I8"/>
<dbReference type="InterPro" id="IPR019591">
    <property type="entry name" value="Mrp/NBP35_ATP-bd"/>
</dbReference>
<evidence type="ECO:0000256" key="1">
    <source>
        <dbReference type="ARBA" id="ARBA00022723"/>
    </source>
</evidence>
<name>A0A152A6I8_TIELA</name>
<protein>
    <submittedName>
        <fullName evidence="7">Nucleotide binding protein 1-like protein</fullName>
    </submittedName>
</protein>
<comment type="caution">
    <text evidence="7">The sequence shown here is derived from an EMBL/GenBank/DDBJ whole genome shotgun (WGS) entry which is preliminary data.</text>
</comment>
<reference evidence="7 8" key="1">
    <citation type="submission" date="2015-12" db="EMBL/GenBank/DDBJ databases">
        <title>Dictyostelia acquired genes for synthesis and detection of signals that induce cell-type specialization by lateral gene transfer from prokaryotes.</title>
        <authorList>
            <person name="Gloeckner G."/>
            <person name="Schaap P."/>
        </authorList>
    </citation>
    <scope>NUCLEOTIDE SEQUENCE [LARGE SCALE GENOMIC DNA]</scope>
    <source>
        <strain evidence="7 8">TK</strain>
    </source>
</reference>
<dbReference type="GO" id="GO:0140663">
    <property type="term" value="F:ATP-dependent FeS chaperone activity"/>
    <property type="evidence" value="ECO:0007669"/>
    <property type="project" value="InterPro"/>
</dbReference>
<gene>
    <name evidence="7" type="ORF">DLAC_01833</name>
</gene>
<organism evidence="7 8">
    <name type="scientific">Tieghemostelium lacteum</name>
    <name type="common">Slime mold</name>
    <name type="synonym">Dictyostelium lacteum</name>
    <dbReference type="NCBI Taxonomy" id="361077"/>
    <lineage>
        <taxon>Eukaryota</taxon>
        <taxon>Amoebozoa</taxon>
        <taxon>Evosea</taxon>
        <taxon>Eumycetozoa</taxon>
        <taxon>Dictyostelia</taxon>
        <taxon>Dictyosteliales</taxon>
        <taxon>Raperosteliaceae</taxon>
        <taxon>Tieghemostelium</taxon>
    </lineage>
</organism>
<accession>A0A152A6I8</accession>
<dbReference type="GO" id="GO:0016226">
    <property type="term" value="P:iron-sulfur cluster assembly"/>
    <property type="evidence" value="ECO:0007669"/>
    <property type="project" value="InterPro"/>
</dbReference>
<dbReference type="OrthoDB" id="1741334at2759"/>
<evidence type="ECO:0000256" key="6">
    <source>
        <dbReference type="SAM" id="MobiDB-lite"/>
    </source>
</evidence>
<evidence type="ECO:0000256" key="4">
    <source>
        <dbReference type="ARBA" id="ARBA00023004"/>
    </source>
</evidence>
<evidence type="ECO:0000313" key="7">
    <source>
        <dbReference type="EMBL" id="KYR01820.1"/>
    </source>
</evidence>
<dbReference type="Pfam" id="PF10609">
    <property type="entry name" value="ParA"/>
    <property type="match status" value="1"/>
</dbReference>
<dbReference type="AlphaFoldDB" id="A0A152A6I8"/>
<dbReference type="OMA" id="EYGWIPP"/>
<keyword evidence="8" id="KW-1185">Reference proteome</keyword>
<keyword evidence="3" id="KW-0067">ATP-binding</keyword>
<evidence type="ECO:0000256" key="5">
    <source>
        <dbReference type="ARBA" id="ARBA00023014"/>
    </source>
</evidence>
<dbReference type="InParanoid" id="A0A152A6I8"/>
<dbReference type="SUPFAM" id="SSF52540">
    <property type="entry name" value="P-loop containing nucleoside triphosphate hydrolases"/>
    <property type="match status" value="1"/>
</dbReference>
<feature type="region of interest" description="Disordered" evidence="6">
    <location>
        <begin position="33"/>
        <end position="88"/>
    </location>
</feature>
<keyword evidence="1" id="KW-0479">Metal-binding</keyword>
<sequence>MGKQCCGGSNNNNTNNSQSLIKIQEDSGCCKSNSTSTDSESSCCKSNSITSTTTSASTCCSTSKSENSSSCCKSSSSTTSSCSSDSKNSEGCCKQQNKSTSSAASITDPTFIISSEATEVKEDRVTTFKGCPSSTPQAGKESICSGCPGQGVCQSQGTEVSDEKKSIEIRMKPIKHKILVMSGKGGVGKSTVSSLLAYALASKSQKVSILDVDICGPSIPLLMGIQDQQIVNSEYGWIPPKSPGHEIKVMSVGSLLNSPDSPVIWKGPRKTTMIRKLLKDTYWGRQDYLIIDTPPGTSDEHLSIISALQSCNPDGAIIVTTPQDLSVDTVKKEIHLCQKLNLPILGIIENLSGFVCPCCNETTEIFQRNGKGGGEQLSKEYNIPYLGKIPIDQNLSTCTDLGKCAVCEHPETQGSLSILSILEKIMK</sequence>
<dbReference type="GO" id="GO:0005829">
    <property type="term" value="C:cytosol"/>
    <property type="evidence" value="ECO:0007669"/>
    <property type="project" value="TreeGrafter"/>
</dbReference>
<dbReference type="EMBL" id="LODT01000006">
    <property type="protein sequence ID" value="KYR01820.1"/>
    <property type="molecule type" value="Genomic_DNA"/>
</dbReference>
<keyword evidence="2" id="KW-0547">Nucleotide-binding</keyword>
<dbReference type="PANTHER" id="PTHR23264">
    <property type="entry name" value="NUCLEOTIDE-BINDING PROTEIN NBP35 YEAST -RELATED"/>
    <property type="match status" value="1"/>
</dbReference>
<dbReference type="InterPro" id="IPR033756">
    <property type="entry name" value="YlxH/NBP35"/>
</dbReference>
<dbReference type="FunFam" id="3.40.50.300:FF:001119">
    <property type="entry name" value="Iron-sulfur cluster carrier protein"/>
    <property type="match status" value="1"/>
</dbReference>
<dbReference type="Proteomes" id="UP000076078">
    <property type="component" value="Unassembled WGS sequence"/>
</dbReference>
<keyword evidence="4" id="KW-0408">Iron</keyword>